<dbReference type="PANTHER" id="PTHR14614:SF109">
    <property type="entry name" value="RIBOSOMAL LYSINE N-METHYLTRANSFERASE 5"/>
    <property type="match status" value="1"/>
</dbReference>
<dbReference type="AlphaFoldDB" id="A0A830HT21"/>
<evidence type="ECO:0000313" key="1">
    <source>
        <dbReference type="EMBL" id="GHP08621.1"/>
    </source>
</evidence>
<reference evidence="1" key="1">
    <citation type="submission" date="2020-10" db="EMBL/GenBank/DDBJ databases">
        <title>Unveiling of a novel bifunctional photoreceptor, Dualchrome1, isolated from a cosmopolitan green alga.</title>
        <authorList>
            <person name="Suzuki S."/>
            <person name="Kawachi M."/>
        </authorList>
    </citation>
    <scope>NUCLEOTIDE SEQUENCE</scope>
    <source>
        <strain evidence="1">NIES 2893</strain>
    </source>
</reference>
<dbReference type="Pfam" id="PF10294">
    <property type="entry name" value="Methyltransf_16"/>
    <property type="match status" value="1"/>
</dbReference>
<dbReference type="EMBL" id="BNJQ01000021">
    <property type="protein sequence ID" value="GHP08621.1"/>
    <property type="molecule type" value="Genomic_DNA"/>
</dbReference>
<protein>
    <recommendedName>
        <fullName evidence="3">Calmodulin-lysine N-methyltransferase</fullName>
    </recommendedName>
</protein>
<accession>A0A830HT21</accession>
<dbReference type="InterPro" id="IPR029063">
    <property type="entry name" value="SAM-dependent_MTases_sf"/>
</dbReference>
<dbReference type="CDD" id="cd02440">
    <property type="entry name" value="AdoMet_MTases"/>
    <property type="match status" value="1"/>
</dbReference>
<name>A0A830HT21_9CHLO</name>
<dbReference type="PANTHER" id="PTHR14614">
    <property type="entry name" value="HEPATOCELLULAR CARCINOMA-ASSOCIATED ANTIGEN"/>
    <property type="match status" value="1"/>
</dbReference>
<sequence length="245" mass="26637">MSNENSINAPDNARIFLYSSWLAHQSYYDDYRHSRFHSIIYEFGGSSHTQGITIAQNKCLGKGGIVWDGAYILADHLITQKCTTPGTKVLELGAGTGLAGIALAAVGGCSVTLTDRAEFVPLMIDNLERNQDAVKHAGGKVETPRTLEWSTDEDVITPNMRGAFDVVLAADCVADIYDSSALLHTIHATLKPGGRAYILIRVRIPEHVEGVMEEASALFADAVVEDIKSVNRSSHHMLVKVVRTT</sequence>
<dbReference type="Proteomes" id="UP000660262">
    <property type="component" value="Unassembled WGS sequence"/>
</dbReference>
<evidence type="ECO:0008006" key="3">
    <source>
        <dbReference type="Google" id="ProtNLM"/>
    </source>
</evidence>
<dbReference type="OrthoDB" id="407325at2759"/>
<gene>
    <name evidence="1" type="ORF">PPROV_000735800</name>
</gene>
<dbReference type="SUPFAM" id="SSF53335">
    <property type="entry name" value="S-adenosyl-L-methionine-dependent methyltransferases"/>
    <property type="match status" value="1"/>
</dbReference>
<organism evidence="1 2">
    <name type="scientific">Pycnococcus provasolii</name>
    <dbReference type="NCBI Taxonomy" id="41880"/>
    <lineage>
        <taxon>Eukaryota</taxon>
        <taxon>Viridiplantae</taxon>
        <taxon>Chlorophyta</taxon>
        <taxon>Pseudoscourfieldiophyceae</taxon>
        <taxon>Pseudoscourfieldiales</taxon>
        <taxon>Pycnococcaceae</taxon>
        <taxon>Pycnococcus</taxon>
    </lineage>
</organism>
<dbReference type="Gene3D" id="3.40.50.150">
    <property type="entry name" value="Vaccinia Virus protein VP39"/>
    <property type="match status" value="1"/>
</dbReference>
<comment type="caution">
    <text evidence="1">The sequence shown here is derived from an EMBL/GenBank/DDBJ whole genome shotgun (WGS) entry which is preliminary data.</text>
</comment>
<evidence type="ECO:0000313" key="2">
    <source>
        <dbReference type="Proteomes" id="UP000660262"/>
    </source>
</evidence>
<dbReference type="InterPro" id="IPR019410">
    <property type="entry name" value="Methyltransf_16"/>
</dbReference>
<keyword evidence="2" id="KW-1185">Reference proteome</keyword>
<proteinExistence type="predicted"/>